<keyword evidence="3" id="KW-0614">Plasmid</keyword>
<evidence type="ECO:0000256" key="2">
    <source>
        <dbReference type="SAM" id="SignalP"/>
    </source>
</evidence>
<evidence type="ECO:0000313" key="3">
    <source>
        <dbReference type="EMBL" id="AJT46512.1"/>
    </source>
</evidence>
<keyword evidence="2" id="KW-0732">Signal</keyword>
<feature type="chain" id="PRO_5002281162" evidence="2">
    <location>
        <begin position="40"/>
        <end position="166"/>
    </location>
</feature>
<feature type="signal peptide" evidence="2">
    <location>
        <begin position="1"/>
        <end position="39"/>
    </location>
</feature>
<evidence type="ECO:0000256" key="1">
    <source>
        <dbReference type="SAM" id="MobiDB-lite"/>
    </source>
</evidence>
<proteinExistence type="predicted"/>
<dbReference type="AlphaFoldDB" id="A0A0D4CBS0"/>
<sequence>MQTLSYNVLKFNLRRIFMNKKTLAICGLSLAILGSGAFAYSSLSSAQEVETGQASSVETSTSSSSTPETQAPVESSTPQVSSSQETETSTPAPELSKLEQEHEAFAQEAVKQDFYLEEPDSQGKLTYVKATDEKVKELTEDAVNNKVSIYQIEYNGEMISVLSTTN</sequence>
<protein>
    <submittedName>
        <fullName evidence="3">Uncharacterized protein</fullName>
    </submittedName>
</protein>
<organism evidence="3">
    <name type="scientific">Lactococcus garvieae</name>
    <dbReference type="NCBI Taxonomy" id="1363"/>
    <lineage>
        <taxon>Bacteria</taxon>
        <taxon>Bacillati</taxon>
        <taxon>Bacillota</taxon>
        <taxon>Bacilli</taxon>
        <taxon>Lactobacillales</taxon>
        <taxon>Streptococcaceae</taxon>
        <taxon>Lactococcus</taxon>
    </lineage>
</organism>
<reference evidence="3" key="1">
    <citation type="journal article" date="2015" name="PLoS ONE">
        <title>The Plasmid Complement of the Cheese Isolate Lactococcus garvieae IPLA 31405 Revealed Adaptation to the Dairy Environment.</title>
        <authorList>
            <person name="Florez A.B."/>
            <person name="Mayo B."/>
        </authorList>
    </citation>
    <scope>NUCLEOTIDE SEQUENCE</scope>
    <source>
        <strain evidence="3">IPLA 31405</strain>
        <plasmid evidence="3">pLG42</plasmid>
    </source>
</reference>
<geneLocation type="plasmid" evidence="3">
    <name>pLG42</name>
</geneLocation>
<name>A0A0D4CBS0_9LACT</name>
<accession>A0A0D4CBS0</accession>
<feature type="region of interest" description="Disordered" evidence="1">
    <location>
        <begin position="51"/>
        <end position="103"/>
    </location>
</feature>
<feature type="compositionally biased region" description="Low complexity" evidence="1">
    <location>
        <begin position="55"/>
        <end position="94"/>
    </location>
</feature>
<dbReference type="EMBL" id="KM007160">
    <property type="protein sequence ID" value="AJT46512.1"/>
    <property type="molecule type" value="Genomic_DNA"/>
</dbReference>